<dbReference type="InterPro" id="IPR001126">
    <property type="entry name" value="UmuC"/>
</dbReference>
<proteinExistence type="inferred from homology"/>
<dbReference type="InterPro" id="IPR043128">
    <property type="entry name" value="Rev_trsase/Diguanyl_cyclase"/>
</dbReference>
<keyword evidence="2" id="KW-0227">DNA damage</keyword>
<dbReference type="RefSeq" id="WP_073226352.1">
    <property type="nucleotide sequence ID" value="NZ_FQUQ01000001.1"/>
</dbReference>
<dbReference type="OrthoDB" id="625722at2"/>
<dbReference type="Proteomes" id="UP000184287">
    <property type="component" value="Unassembled WGS sequence"/>
</dbReference>
<name>A0A1M4TME0_9SPHI</name>
<evidence type="ECO:0000256" key="1">
    <source>
        <dbReference type="ARBA" id="ARBA00010945"/>
    </source>
</evidence>
<evidence type="ECO:0000256" key="2">
    <source>
        <dbReference type="ARBA" id="ARBA00022763"/>
    </source>
</evidence>
<accession>A0A1M4TME0</accession>
<protein>
    <submittedName>
        <fullName evidence="4">Protein ImuB</fullName>
    </submittedName>
</protein>
<dbReference type="SUPFAM" id="SSF56672">
    <property type="entry name" value="DNA/RNA polymerases"/>
    <property type="match status" value="1"/>
</dbReference>
<dbReference type="EMBL" id="FQUQ01000001">
    <property type="protein sequence ID" value="SHE45556.1"/>
    <property type="molecule type" value="Genomic_DNA"/>
</dbReference>
<dbReference type="AlphaFoldDB" id="A0A1M4TME0"/>
<dbReference type="CDD" id="cd03468">
    <property type="entry name" value="PolY_like"/>
    <property type="match status" value="1"/>
</dbReference>
<dbReference type="GO" id="GO:0006281">
    <property type="term" value="P:DNA repair"/>
    <property type="evidence" value="ECO:0007669"/>
    <property type="project" value="InterPro"/>
</dbReference>
<dbReference type="InterPro" id="IPR050356">
    <property type="entry name" value="SulA_CellDiv_inhibitor"/>
</dbReference>
<dbReference type="Pfam" id="PF00817">
    <property type="entry name" value="IMS"/>
    <property type="match status" value="1"/>
</dbReference>
<feature type="domain" description="UmuC" evidence="3">
    <location>
        <begin position="12"/>
        <end position="155"/>
    </location>
</feature>
<gene>
    <name evidence="4" type="ORF">SAMN04488522_101244</name>
</gene>
<dbReference type="STRING" id="288992.SAMN04488522_101244"/>
<reference evidence="5" key="1">
    <citation type="submission" date="2016-11" db="EMBL/GenBank/DDBJ databases">
        <authorList>
            <person name="Varghese N."/>
            <person name="Submissions S."/>
        </authorList>
    </citation>
    <scope>NUCLEOTIDE SEQUENCE [LARGE SCALE GENOMIC DNA]</scope>
    <source>
        <strain evidence="5">DSM 16990</strain>
    </source>
</reference>
<dbReference type="InterPro" id="IPR043502">
    <property type="entry name" value="DNA/RNA_pol_sf"/>
</dbReference>
<evidence type="ECO:0000259" key="3">
    <source>
        <dbReference type="Pfam" id="PF00817"/>
    </source>
</evidence>
<sequence length="502" mass="57481">MQRRFVSIWFRRLLSDWQLIRRPELKEVPFIFAAPDHGRMMITAVGPLAVLQGIEKGMRVADAKAICPGLEVLDDKPGRPVKLLRGIGEWCLRYCPVVAIDEFSKDGLLLEVSGCPHLWGGEREYLKEIIERLKSKGYDVRVAIADTPGAAWAVSRYGTVTPLIPAGGQTEALLPLIPEALRLEEAVLTKLHKLGFYQIKSFIGMPRSVLRRRFGEHFLQRMAQALGTEDEMLQPLQVPVPFCERLPCLEPIRTKTGIEIAISRMLESLCKRLQQEGQGLRTGLLTGYRIDGKVVQIGIGTSAPSHNVTHLFKLFQLKIDKIRPGLGIELFLLEAPKVDALNVSQEEMWTSKRGMDNESVTRLLDRVAGKIGPEVIQRYLPATRYWPERYLQRTVSLTEKPVSEWRMDKPRPTELLARPAPIEVMALIPDHPPKFFIYQGLQHSVLKADGPERIEREWWLDEGEHRDYYQVEDEKGQRYWLFRSGHYGGEQKYKWFIHGFFA</sequence>
<comment type="similarity">
    <text evidence="1">Belongs to the DNA polymerase type-Y family.</text>
</comment>
<evidence type="ECO:0000313" key="4">
    <source>
        <dbReference type="EMBL" id="SHE45556.1"/>
    </source>
</evidence>
<dbReference type="Gene3D" id="3.40.1170.60">
    <property type="match status" value="1"/>
</dbReference>
<keyword evidence="5" id="KW-1185">Reference proteome</keyword>
<dbReference type="PANTHER" id="PTHR35369:SF2">
    <property type="entry name" value="BLR3025 PROTEIN"/>
    <property type="match status" value="1"/>
</dbReference>
<dbReference type="Gene3D" id="3.30.70.270">
    <property type="match status" value="1"/>
</dbReference>
<dbReference type="PANTHER" id="PTHR35369">
    <property type="entry name" value="BLR3025 PROTEIN-RELATED"/>
    <property type="match status" value="1"/>
</dbReference>
<evidence type="ECO:0000313" key="5">
    <source>
        <dbReference type="Proteomes" id="UP000184287"/>
    </source>
</evidence>
<organism evidence="4 5">
    <name type="scientific">Pedobacter caeni</name>
    <dbReference type="NCBI Taxonomy" id="288992"/>
    <lineage>
        <taxon>Bacteria</taxon>
        <taxon>Pseudomonadati</taxon>
        <taxon>Bacteroidota</taxon>
        <taxon>Sphingobacteriia</taxon>
        <taxon>Sphingobacteriales</taxon>
        <taxon>Sphingobacteriaceae</taxon>
        <taxon>Pedobacter</taxon>
    </lineage>
</organism>